<evidence type="ECO:0000256" key="4">
    <source>
        <dbReference type="SAM" id="Phobius"/>
    </source>
</evidence>
<keyword evidence="2 5" id="KW-0732">Signal</keyword>
<feature type="signal peptide" evidence="5">
    <location>
        <begin position="1"/>
        <end position="22"/>
    </location>
</feature>
<dbReference type="InterPro" id="IPR019819">
    <property type="entry name" value="Carboxylesterase_B_CS"/>
</dbReference>
<feature type="chain" id="PRO_5012927154" evidence="5">
    <location>
        <begin position="23"/>
        <end position="738"/>
    </location>
</feature>
<keyword evidence="4" id="KW-0472">Membrane</keyword>
<feature type="transmembrane region" description="Helical" evidence="4">
    <location>
        <begin position="702"/>
        <end position="724"/>
    </location>
</feature>
<dbReference type="EMBL" id="CVRI01000010">
    <property type="protein sequence ID" value="CRK88856.1"/>
    <property type="molecule type" value="Genomic_DNA"/>
</dbReference>
<dbReference type="InterPro" id="IPR002018">
    <property type="entry name" value="CarbesteraseB"/>
</dbReference>
<evidence type="ECO:0000256" key="5">
    <source>
        <dbReference type="SAM" id="SignalP"/>
    </source>
</evidence>
<accession>A0A1J1HLC2</accession>
<dbReference type="Proteomes" id="UP000183832">
    <property type="component" value="Unassembled WGS sequence"/>
</dbReference>
<dbReference type="PANTHER" id="PTHR43903">
    <property type="entry name" value="NEUROLIGIN"/>
    <property type="match status" value="1"/>
</dbReference>
<dbReference type="InterPro" id="IPR029058">
    <property type="entry name" value="AB_hydrolase_fold"/>
</dbReference>
<evidence type="ECO:0000256" key="3">
    <source>
        <dbReference type="ARBA" id="ARBA00023180"/>
    </source>
</evidence>
<dbReference type="PROSITE" id="PS00941">
    <property type="entry name" value="CARBOXYLESTERASE_B_2"/>
    <property type="match status" value="1"/>
</dbReference>
<organism evidence="7 8">
    <name type="scientific">Clunio marinus</name>
    <dbReference type="NCBI Taxonomy" id="568069"/>
    <lineage>
        <taxon>Eukaryota</taxon>
        <taxon>Metazoa</taxon>
        <taxon>Ecdysozoa</taxon>
        <taxon>Arthropoda</taxon>
        <taxon>Hexapoda</taxon>
        <taxon>Insecta</taxon>
        <taxon>Pterygota</taxon>
        <taxon>Neoptera</taxon>
        <taxon>Endopterygota</taxon>
        <taxon>Diptera</taxon>
        <taxon>Nematocera</taxon>
        <taxon>Chironomoidea</taxon>
        <taxon>Chironomidae</taxon>
        <taxon>Clunio</taxon>
    </lineage>
</organism>
<evidence type="ECO:0000313" key="8">
    <source>
        <dbReference type="Proteomes" id="UP000183832"/>
    </source>
</evidence>
<keyword evidence="4" id="KW-0812">Transmembrane</keyword>
<dbReference type="SUPFAM" id="SSF53474">
    <property type="entry name" value="alpha/beta-Hydrolases"/>
    <property type="match status" value="1"/>
</dbReference>
<protein>
    <submittedName>
        <fullName evidence="7">CLUMA_CG002554, isoform A</fullName>
    </submittedName>
</protein>
<evidence type="ECO:0000313" key="7">
    <source>
        <dbReference type="EMBL" id="CRK88856.1"/>
    </source>
</evidence>
<dbReference type="STRING" id="568069.A0A1J1HLC2"/>
<sequence length="738" mass="85255">MSFVTISKIIFIVLLISNFTSCQDVSVRVQQGTLVGLKIFPEASRIPIYTYLGVPYAEPTFGANRFVAPKSPEIWNRTYYARDYKPVCPQLETSDDSSESRYRKSSEDCLYLNIWVPETAMKIGGFPIVIVITGQESSDWSMNRISGLDLAAEGVIVITIQYRTNVFGWLSLDNDLSPGNLGLMDQIMAFEWIIENVHKFGGDMRNVTLLGHGPMGVYNSFYHLLSPKTKRLFSRAVLMSGSMFAPYPLNHDASEDFVRLLTCDSIDEKMILKCLQTKSLEELLKAYESIIRNENRSNRFFGPTVDSFVNDIDARMFLNEPFRLITEYNYTIDVPILMGITSNEGAFVDEFLMNYGKQGYRKFKSFIELNILPTLLKKSHFDGFNKRQIRDAINWHYFQQVPKTTSHLLNSLIKITTEISYELPLFKTIELLTAPFDLQKDQIVFSDQNISMKRQKNENKSVTSGKLLDFSVVEQQRSVNNNIYVYVFHHSNAMDMRGNINYFGGAQHSSDLPFLFGPSLFKQISRRRLSQTEEKLCKKFKQLFGDFIKTGNPTPDRLFDSWHPYNANTKYIKIMGTKIDNLLHNRILKDSSFDENRDKIEDMLSADTEEKIQVVSNHQFNPYDLSNVNHGYEEPNRMSRQFDSVVSNVAKNTDYYFYLRRIYSFWYEYLPSLYKNYQDRTGRSSSEQDRYLENATPKYKHAFFSMLTLVCLLLAILGVCVYILKKNNKSLSSTASIL</sequence>
<reference evidence="7 8" key="1">
    <citation type="submission" date="2015-04" db="EMBL/GenBank/DDBJ databases">
        <authorList>
            <person name="Syromyatnikov M.Y."/>
            <person name="Popov V.N."/>
        </authorList>
    </citation>
    <scope>NUCLEOTIDE SEQUENCE [LARGE SCALE GENOMIC DNA]</scope>
</reference>
<name>A0A1J1HLC2_9DIPT</name>
<evidence type="ECO:0000256" key="2">
    <source>
        <dbReference type="ARBA" id="ARBA00022729"/>
    </source>
</evidence>
<dbReference type="AlphaFoldDB" id="A0A1J1HLC2"/>
<dbReference type="Pfam" id="PF00135">
    <property type="entry name" value="COesterase"/>
    <property type="match status" value="2"/>
</dbReference>
<keyword evidence="3" id="KW-0325">Glycoprotein</keyword>
<dbReference type="InterPro" id="IPR051093">
    <property type="entry name" value="Neuroligin/BSAL"/>
</dbReference>
<evidence type="ECO:0000256" key="1">
    <source>
        <dbReference type="ARBA" id="ARBA00005964"/>
    </source>
</evidence>
<keyword evidence="4" id="KW-1133">Transmembrane helix</keyword>
<feature type="domain" description="Carboxylesterase type B" evidence="6">
    <location>
        <begin position="24"/>
        <end position="433"/>
    </location>
</feature>
<proteinExistence type="inferred from homology"/>
<dbReference type="OrthoDB" id="19501at2759"/>
<comment type="similarity">
    <text evidence="1">Belongs to the type-B carboxylesterase/lipase family.</text>
</comment>
<evidence type="ECO:0000259" key="6">
    <source>
        <dbReference type="Pfam" id="PF00135"/>
    </source>
</evidence>
<gene>
    <name evidence="7" type="ORF">CLUMA_CG002554</name>
</gene>
<feature type="domain" description="Carboxylesterase type B" evidence="6">
    <location>
        <begin position="472"/>
        <end position="576"/>
    </location>
</feature>
<keyword evidence="8" id="KW-1185">Reference proteome</keyword>
<dbReference type="Gene3D" id="3.40.50.1820">
    <property type="entry name" value="alpha/beta hydrolase"/>
    <property type="match status" value="1"/>
</dbReference>